<comment type="caution">
    <text evidence="1">The sequence shown here is derived from an EMBL/GenBank/DDBJ whole genome shotgun (WGS) entry which is preliminary data.</text>
</comment>
<protein>
    <submittedName>
        <fullName evidence="1">Uncharacterized protein</fullName>
    </submittedName>
</protein>
<evidence type="ECO:0000313" key="1">
    <source>
        <dbReference type="EMBL" id="EAU86803.2"/>
    </source>
</evidence>
<dbReference type="RefSeq" id="XP_001835037.2">
    <property type="nucleotide sequence ID" value="XM_001834985.2"/>
</dbReference>
<keyword evidence="2" id="KW-1185">Reference proteome</keyword>
<accession>A8NN20</accession>
<gene>
    <name evidence="1" type="ORF">CC1G_09928</name>
</gene>
<dbReference type="Proteomes" id="UP000001861">
    <property type="component" value="Unassembled WGS sequence"/>
</dbReference>
<dbReference type="HOGENOM" id="CLU_1209764_0_0_1"/>
<evidence type="ECO:0000313" key="2">
    <source>
        <dbReference type="Proteomes" id="UP000001861"/>
    </source>
</evidence>
<dbReference type="EMBL" id="AACS02000012">
    <property type="protein sequence ID" value="EAU86803.2"/>
    <property type="molecule type" value="Genomic_DNA"/>
</dbReference>
<dbReference type="GeneID" id="6011558"/>
<dbReference type="AlphaFoldDB" id="A8NN20"/>
<dbReference type="InParanoid" id="A8NN20"/>
<dbReference type="VEuPathDB" id="FungiDB:CC1G_09928"/>
<sequence length="229" mass="25163">MSSLSIVPENSGPNRIALDAELISQMSSLSIGSGNSRPNRIRVPQSDYRTYPKQIWAPKQMYNSISFDYVGSTGQGVSLVHLTAHDEEALAPLMAGGDEPMVEIEDAGYYDFLLAIHWPGYENRMHFLDGAVTPLGIFQPLAPQCVVSRAGLAKEVSKCIFKFVVNTGHSHLRGNIPEWDLSLVDFTKLTVVGIRNAPGIWQPEILMDVEWGVGKPDLQHVCSLCVLSP</sequence>
<dbReference type="KEGG" id="cci:CC1G_09928"/>
<proteinExistence type="predicted"/>
<reference evidence="1 2" key="1">
    <citation type="journal article" date="2010" name="Proc. Natl. Acad. Sci. U.S.A.">
        <title>Insights into evolution of multicellular fungi from the assembled chromosomes of the mushroom Coprinopsis cinerea (Coprinus cinereus).</title>
        <authorList>
            <person name="Stajich J.E."/>
            <person name="Wilke S.K."/>
            <person name="Ahren D."/>
            <person name="Au C.H."/>
            <person name="Birren B.W."/>
            <person name="Borodovsky M."/>
            <person name="Burns C."/>
            <person name="Canback B."/>
            <person name="Casselton L.A."/>
            <person name="Cheng C.K."/>
            <person name="Deng J."/>
            <person name="Dietrich F.S."/>
            <person name="Fargo D.C."/>
            <person name="Farman M.L."/>
            <person name="Gathman A.C."/>
            <person name="Goldberg J."/>
            <person name="Guigo R."/>
            <person name="Hoegger P.J."/>
            <person name="Hooker J.B."/>
            <person name="Huggins A."/>
            <person name="James T.Y."/>
            <person name="Kamada T."/>
            <person name="Kilaru S."/>
            <person name="Kodira C."/>
            <person name="Kues U."/>
            <person name="Kupfer D."/>
            <person name="Kwan H.S."/>
            <person name="Lomsadze A."/>
            <person name="Li W."/>
            <person name="Lilly W.W."/>
            <person name="Ma L.J."/>
            <person name="Mackey A.J."/>
            <person name="Manning G."/>
            <person name="Martin F."/>
            <person name="Muraguchi H."/>
            <person name="Natvig D.O."/>
            <person name="Palmerini H."/>
            <person name="Ramesh M.A."/>
            <person name="Rehmeyer C.J."/>
            <person name="Roe B.A."/>
            <person name="Shenoy N."/>
            <person name="Stanke M."/>
            <person name="Ter-Hovhannisyan V."/>
            <person name="Tunlid A."/>
            <person name="Velagapudi R."/>
            <person name="Vision T.J."/>
            <person name="Zeng Q."/>
            <person name="Zolan M.E."/>
            <person name="Pukkila P.J."/>
        </authorList>
    </citation>
    <scope>NUCLEOTIDE SEQUENCE [LARGE SCALE GENOMIC DNA]</scope>
    <source>
        <strain evidence="2">Okayama-7 / 130 / ATCC MYA-4618 / FGSC 9003</strain>
    </source>
</reference>
<name>A8NN20_COPC7</name>
<dbReference type="OrthoDB" id="2662268at2759"/>
<organism evidence="1 2">
    <name type="scientific">Coprinopsis cinerea (strain Okayama-7 / 130 / ATCC MYA-4618 / FGSC 9003)</name>
    <name type="common">Inky cap fungus</name>
    <name type="synonym">Hormographiella aspergillata</name>
    <dbReference type="NCBI Taxonomy" id="240176"/>
    <lineage>
        <taxon>Eukaryota</taxon>
        <taxon>Fungi</taxon>
        <taxon>Dikarya</taxon>
        <taxon>Basidiomycota</taxon>
        <taxon>Agaricomycotina</taxon>
        <taxon>Agaricomycetes</taxon>
        <taxon>Agaricomycetidae</taxon>
        <taxon>Agaricales</taxon>
        <taxon>Agaricineae</taxon>
        <taxon>Psathyrellaceae</taxon>
        <taxon>Coprinopsis</taxon>
    </lineage>
</organism>